<evidence type="ECO:0000313" key="8">
    <source>
        <dbReference type="Proteomes" id="UP000578449"/>
    </source>
</evidence>
<feature type="transmembrane region" description="Helical" evidence="5">
    <location>
        <begin position="52"/>
        <end position="70"/>
    </location>
</feature>
<reference evidence="7 8" key="1">
    <citation type="submission" date="2020-08" db="EMBL/GenBank/DDBJ databases">
        <title>Genomic Encyclopedia of Type Strains, Phase IV (KMG-IV): sequencing the most valuable type-strain genomes for metagenomic binning, comparative biology and taxonomic classification.</title>
        <authorList>
            <person name="Goeker M."/>
        </authorList>
    </citation>
    <scope>NUCLEOTIDE SEQUENCE [LARGE SCALE GENOMIC DNA]</scope>
    <source>
        <strain evidence="7 8">DSM 45615</strain>
    </source>
</reference>
<evidence type="ECO:0000259" key="6">
    <source>
        <dbReference type="Pfam" id="PF13515"/>
    </source>
</evidence>
<evidence type="ECO:0000256" key="3">
    <source>
        <dbReference type="ARBA" id="ARBA00022989"/>
    </source>
</evidence>
<dbReference type="Proteomes" id="UP000578449">
    <property type="component" value="Unassembled WGS sequence"/>
</dbReference>
<feature type="transmembrane region" description="Helical" evidence="5">
    <location>
        <begin position="124"/>
        <end position="143"/>
    </location>
</feature>
<feature type="domain" description="Integral membrane bound transporter" evidence="6">
    <location>
        <begin position="41"/>
        <end position="163"/>
    </location>
</feature>
<protein>
    <submittedName>
        <fullName evidence="7">Uncharacterized membrane protein YgaE (UPF0421/DUF939 family)</fullName>
    </submittedName>
</protein>
<sequence length="369" mass="38823">MTNGKRGGRRLARLRAGARERWQRLVYVAPTIVQTAVAAGLAWVVAREVVGHPRPFFAPIAAVICVGVATGRRLRRLAELMAGVTVGVGVGDLLISMIGSGAWQIALVVALAMGTAALLDGAPLISLQAGSSAVLVATLLPPSGTGGLDRMVDTLVGGVLGIAMVALLPTSPAALAHRHASAVLEALADALERTADAIEDGDPELAELALREVRKTQGVIDEFEEAVRTGREIATISPLRWRRRAQLLRYDATRVPLDHALRNTRVLARRTTAALKGGSDVPGPLVDALHALARASLLLRDELATGRDPETARQAVLNVIPRLREIPTGPTSFSVNVMTALLRSLIVDLLTATGADRETAAESLPPLAP</sequence>
<evidence type="ECO:0000256" key="4">
    <source>
        <dbReference type="ARBA" id="ARBA00023136"/>
    </source>
</evidence>
<dbReference type="Pfam" id="PF13515">
    <property type="entry name" value="FUSC_2"/>
    <property type="match status" value="1"/>
</dbReference>
<organism evidence="7 8">
    <name type="scientific">Thermocatellispora tengchongensis</name>
    <dbReference type="NCBI Taxonomy" id="1073253"/>
    <lineage>
        <taxon>Bacteria</taxon>
        <taxon>Bacillati</taxon>
        <taxon>Actinomycetota</taxon>
        <taxon>Actinomycetes</taxon>
        <taxon>Streptosporangiales</taxon>
        <taxon>Streptosporangiaceae</taxon>
        <taxon>Thermocatellispora</taxon>
    </lineage>
</organism>
<gene>
    <name evidence="7" type="ORF">HNP84_010142</name>
</gene>
<evidence type="ECO:0000256" key="1">
    <source>
        <dbReference type="ARBA" id="ARBA00004141"/>
    </source>
</evidence>
<dbReference type="EMBL" id="JACHGN010000041">
    <property type="protein sequence ID" value="MBB5140375.1"/>
    <property type="molecule type" value="Genomic_DNA"/>
</dbReference>
<comment type="subcellular location">
    <subcellularLocation>
        <location evidence="1">Membrane</location>
        <topology evidence="1">Multi-pass membrane protein</topology>
    </subcellularLocation>
</comment>
<dbReference type="RefSeq" id="WP_185057158.1">
    <property type="nucleotide sequence ID" value="NZ_BAABIX010000057.1"/>
</dbReference>
<dbReference type="InterPro" id="IPR049453">
    <property type="entry name" value="Memb_transporter_dom"/>
</dbReference>
<evidence type="ECO:0000256" key="5">
    <source>
        <dbReference type="SAM" id="Phobius"/>
    </source>
</evidence>
<evidence type="ECO:0000313" key="7">
    <source>
        <dbReference type="EMBL" id="MBB5140375.1"/>
    </source>
</evidence>
<keyword evidence="2 5" id="KW-0812">Transmembrane</keyword>
<evidence type="ECO:0000256" key="2">
    <source>
        <dbReference type="ARBA" id="ARBA00022692"/>
    </source>
</evidence>
<keyword evidence="8" id="KW-1185">Reference proteome</keyword>
<feature type="transmembrane region" description="Helical" evidence="5">
    <location>
        <begin position="25"/>
        <end position="46"/>
    </location>
</feature>
<proteinExistence type="predicted"/>
<dbReference type="AlphaFoldDB" id="A0A840PWY1"/>
<accession>A0A840PWY1</accession>
<dbReference type="GO" id="GO:0016020">
    <property type="term" value="C:membrane"/>
    <property type="evidence" value="ECO:0007669"/>
    <property type="project" value="UniProtKB-SubCell"/>
</dbReference>
<name>A0A840PWY1_9ACTN</name>
<comment type="caution">
    <text evidence="7">The sequence shown here is derived from an EMBL/GenBank/DDBJ whole genome shotgun (WGS) entry which is preliminary data.</text>
</comment>
<feature type="transmembrane region" description="Helical" evidence="5">
    <location>
        <begin position="77"/>
        <end position="95"/>
    </location>
</feature>
<keyword evidence="4 5" id="KW-0472">Membrane</keyword>
<keyword evidence="3 5" id="KW-1133">Transmembrane helix</keyword>
<feature type="transmembrane region" description="Helical" evidence="5">
    <location>
        <begin position="155"/>
        <end position="175"/>
    </location>
</feature>